<dbReference type="PANTHER" id="PTHR12486:SF4">
    <property type="entry name" value="APRATAXIN"/>
    <property type="match status" value="1"/>
</dbReference>
<reference evidence="3 4" key="1">
    <citation type="submission" date="2024-02" db="EMBL/GenBank/DDBJ databases">
        <title>A draft genome for the cacao thread blight pathogen Marasmius crinis-equi.</title>
        <authorList>
            <person name="Cohen S.P."/>
            <person name="Baruah I.K."/>
            <person name="Amoako-Attah I."/>
            <person name="Bukari Y."/>
            <person name="Meinhardt L.W."/>
            <person name="Bailey B.A."/>
        </authorList>
    </citation>
    <scope>NUCLEOTIDE SEQUENCE [LARGE SCALE GENOMIC DNA]</scope>
    <source>
        <strain evidence="3 4">GH-76</strain>
    </source>
</reference>
<evidence type="ECO:0000259" key="2">
    <source>
        <dbReference type="Pfam" id="PF16278"/>
    </source>
</evidence>
<feature type="region of interest" description="Disordered" evidence="1">
    <location>
        <begin position="587"/>
        <end position="622"/>
    </location>
</feature>
<dbReference type="EMBL" id="JBAHYK010000043">
    <property type="protein sequence ID" value="KAL0579953.1"/>
    <property type="molecule type" value="Genomic_DNA"/>
</dbReference>
<dbReference type="Proteomes" id="UP001465976">
    <property type="component" value="Unassembled WGS sequence"/>
</dbReference>
<evidence type="ECO:0000313" key="4">
    <source>
        <dbReference type="Proteomes" id="UP001465976"/>
    </source>
</evidence>
<dbReference type="InterPro" id="IPR032566">
    <property type="entry name" value="Znf-C2HE"/>
</dbReference>
<dbReference type="SUPFAM" id="SSF54197">
    <property type="entry name" value="HIT-like"/>
    <property type="match status" value="1"/>
</dbReference>
<feature type="domain" description="Aprataxin C2HE/C2H2/C2HC zinc finger" evidence="2">
    <location>
        <begin position="508"/>
        <end position="588"/>
    </location>
</feature>
<keyword evidence="4" id="KW-1185">Reference proteome</keyword>
<evidence type="ECO:0000256" key="1">
    <source>
        <dbReference type="SAM" id="MobiDB-lite"/>
    </source>
</evidence>
<dbReference type="Pfam" id="PF11969">
    <property type="entry name" value="DcpS_C"/>
    <property type="match status" value="1"/>
</dbReference>
<proteinExistence type="predicted"/>
<sequence>MVRVESESEHEPASYGATTKLLVAGKHIFYWSETPLASLPDDTQDVVAQGPGALSEEMYEKTPVSEEQRDGKFNRELEEGEVDEEWMDAVAPLPSLSPPEIGPYYTSLGEEEGSLQSEDKPPSVQLELTETLADVAYARYGFTDDLFELTTDTVSWSDVRELLGHGRWLSPANARFREEDLRKETKERLQSFFYQLRSVDVNSIGVNLPALDLSIEDSDVCQAMAIWRQHMVLRKVKDKVYVQIGETNSPFHLLIPDPISALQIVRSEWGPNVTDIAIELYRHGIPFQTVVRGPLPSREDEPHPTDTRPTLGYRPRSYTPDLNDFDAYESARNNFLGSAKGRAAVLAGGLVGRIAREVIPEENVIYGPDPASVAETGTCIFTANGSGYWDHVLNEEEIQLICGVYFVPRGTESESDLSLKDLHSLKSLLTCDKTRAKEIITALKDDSEQVKKDIEGEMVRRYGFKWPVWTGFHASPSMHHLHLHIISADLCSEKLKHKKHYNSFHPKLGFFLHLDDVLSWFDSEPSYFTQVSSIHISFLPCVISIFQMATLDAKKYEALLKEDLSCFHCGKTMKNIPTLKEHLQQEWDAQAAQQKAKEERKRKLEEKKDGNKDGSNKRQKSS</sequence>
<feature type="compositionally biased region" description="Basic and acidic residues" evidence="1">
    <location>
        <begin position="595"/>
        <end position="616"/>
    </location>
</feature>
<dbReference type="Gene3D" id="3.30.428.10">
    <property type="entry name" value="HIT-like"/>
    <property type="match status" value="1"/>
</dbReference>
<dbReference type="Pfam" id="PF16278">
    <property type="entry name" value="zf-C2HE"/>
    <property type="match status" value="1"/>
</dbReference>
<dbReference type="InterPro" id="IPR036265">
    <property type="entry name" value="HIT-like_sf"/>
</dbReference>
<dbReference type="PANTHER" id="PTHR12486">
    <property type="entry name" value="APRATAXIN-RELATED"/>
    <property type="match status" value="1"/>
</dbReference>
<organism evidence="3 4">
    <name type="scientific">Marasmius crinis-equi</name>
    <dbReference type="NCBI Taxonomy" id="585013"/>
    <lineage>
        <taxon>Eukaryota</taxon>
        <taxon>Fungi</taxon>
        <taxon>Dikarya</taxon>
        <taxon>Basidiomycota</taxon>
        <taxon>Agaricomycotina</taxon>
        <taxon>Agaricomycetes</taxon>
        <taxon>Agaricomycetidae</taxon>
        <taxon>Agaricales</taxon>
        <taxon>Marasmiineae</taxon>
        <taxon>Marasmiaceae</taxon>
        <taxon>Marasmius</taxon>
    </lineage>
</organism>
<comment type="caution">
    <text evidence="3">The sequence shown here is derived from an EMBL/GenBank/DDBJ whole genome shotgun (WGS) entry which is preliminary data.</text>
</comment>
<name>A0ABR3FWT6_9AGAR</name>
<evidence type="ECO:0000313" key="3">
    <source>
        <dbReference type="EMBL" id="KAL0579953.1"/>
    </source>
</evidence>
<protein>
    <submittedName>
        <fullName evidence="3">Aprataxin-like protein</fullName>
    </submittedName>
</protein>
<feature type="region of interest" description="Disordered" evidence="1">
    <location>
        <begin position="292"/>
        <end position="315"/>
    </location>
</feature>
<accession>A0ABR3FWT6</accession>
<gene>
    <name evidence="3" type="primary">HNT3</name>
    <name evidence="3" type="ORF">V5O48_002037</name>
</gene>
<feature type="compositionally biased region" description="Basic and acidic residues" evidence="1">
    <location>
        <begin position="297"/>
        <end position="306"/>
    </location>
</feature>